<dbReference type="EMBL" id="CP111019">
    <property type="protein sequence ID" value="WAR13273.1"/>
    <property type="molecule type" value="Genomic_DNA"/>
</dbReference>
<organism evidence="1 2">
    <name type="scientific">Mya arenaria</name>
    <name type="common">Soft-shell clam</name>
    <dbReference type="NCBI Taxonomy" id="6604"/>
    <lineage>
        <taxon>Eukaryota</taxon>
        <taxon>Metazoa</taxon>
        <taxon>Spiralia</taxon>
        <taxon>Lophotrochozoa</taxon>
        <taxon>Mollusca</taxon>
        <taxon>Bivalvia</taxon>
        <taxon>Autobranchia</taxon>
        <taxon>Heteroconchia</taxon>
        <taxon>Euheterodonta</taxon>
        <taxon>Imparidentia</taxon>
        <taxon>Neoheterodontei</taxon>
        <taxon>Myida</taxon>
        <taxon>Myoidea</taxon>
        <taxon>Myidae</taxon>
        <taxon>Mya</taxon>
    </lineage>
</organism>
<evidence type="ECO:0000313" key="1">
    <source>
        <dbReference type="EMBL" id="WAR13273.1"/>
    </source>
</evidence>
<reference evidence="1" key="1">
    <citation type="submission" date="2022-11" db="EMBL/GenBank/DDBJ databases">
        <title>Centuries of genome instability and evolution in soft-shell clam transmissible cancer (bioRxiv).</title>
        <authorList>
            <person name="Hart S.F.M."/>
            <person name="Yonemitsu M.A."/>
            <person name="Giersch R.M."/>
            <person name="Beal B.F."/>
            <person name="Arriagada G."/>
            <person name="Davis B.W."/>
            <person name="Ostrander E.A."/>
            <person name="Goff S.P."/>
            <person name="Metzger M.J."/>
        </authorList>
    </citation>
    <scope>NUCLEOTIDE SEQUENCE</scope>
    <source>
        <strain evidence="1">MELC-2E11</strain>
        <tissue evidence="1">Siphon/mantle</tissue>
    </source>
</reference>
<accession>A0ABY7ETJ2</accession>
<proteinExistence type="predicted"/>
<gene>
    <name evidence="1" type="ORF">MAR_027453</name>
</gene>
<sequence length="67" mass="7511">MGSLMETHLLCPSVSKLLEVVNEDEEEDCQCSVELIDLQKGAIGRQQDPQKLLAPGNKRLMQKSFHT</sequence>
<keyword evidence="2" id="KW-1185">Reference proteome</keyword>
<evidence type="ECO:0000313" key="2">
    <source>
        <dbReference type="Proteomes" id="UP001164746"/>
    </source>
</evidence>
<protein>
    <submittedName>
        <fullName evidence="1">Uncharacterized protein</fullName>
    </submittedName>
</protein>
<name>A0ABY7ETJ2_MYAAR</name>
<dbReference type="Proteomes" id="UP001164746">
    <property type="component" value="Chromosome 8"/>
</dbReference>